<accession>A0A7V7TWY8</accession>
<organism evidence="1 2">
    <name type="scientific">Plantimonas leprariae</name>
    <dbReference type="NCBI Taxonomy" id="2615207"/>
    <lineage>
        <taxon>Bacteria</taxon>
        <taxon>Pseudomonadati</taxon>
        <taxon>Pseudomonadota</taxon>
        <taxon>Alphaproteobacteria</taxon>
        <taxon>Hyphomicrobiales</taxon>
        <taxon>Aurantimonadaceae</taxon>
        <taxon>Plantimonas</taxon>
    </lineage>
</organism>
<name>A0A7V7TWY8_9HYPH</name>
<evidence type="ECO:0000313" key="1">
    <source>
        <dbReference type="EMBL" id="KAB0680716.1"/>
    </source>
</evidence>
<protein>
    <submittedName>
        <fullName evidence="1">DUF177 domain-containing protein</fullName>
    </submittedName>
</protein>
<reference evidence="1 2" key="1">
    <citation type="submission" date="2019-09" db="EMBL/GenBank/DDBJ databases">
        <title>YIM 132180 draft genome.</title>
        <authorList>
            <person name="Zhang K."/>
        </authorList>
    </citation>
    <scope>NUCLEOTIDE SEQUENCE [LARGE SCALE GENOMIC DNA]</scope>
    <source>
        <strain evidence="1 2">YIM 132180</strain>
    </source>
</reference>
<dbReference type="Proteomes" id="UP000432089">
    <property type="component" value="Unassembled WGS sequence"/>
</dbReference>
<sequence length="182" mass="20174">MSEGQAPDAPVFALVVSRLPQDGLRIRFEADEAQRRAIAARFGILGVERFEAELLARRWQDDGVAVDGTLFAATLQPDVVTLDPVRQDIEEEVTLFFVPEHSRLARPAVAEDDAIDLDPGDEAIETFRGDRIDLGEPLVQLLGVALDPYPRGEDVSFEAVREGEREPSPFAVLARLREPKKD</sequence>
<dbReference type="EMBL" id="VZDO01000004">
    <property type="protein sequence ID" value="KAB0680716.1"/>
    <property type="molecule type" value="Genomic_DNA"/>
</dbReference>
<comment type="caution">
    <text evidence="1">The sequence shown here is derived from an EMBL/GenBank/DDBJ whole genome shotgun (WGS) entry which is preliminary data.</text>
</comment>
<gene>
    <name evidence="1" type="ORF">F6X38_06840</name>
</gene>
<evidence type="ECO:0000313" key="2">
    <source>
        <dbReference type="Proteomes" id="UP000432089"/>
    </source>
</evidence>
<proteinExistence type="predicted"/>
<dbReference type="AlphaFoldDB" id="A0A7V7TWY8"/>
<dbReference type="RefSeq" id="WP_150968868.1">
    <property type="nucleotide sequence ID" value="NZ_VZDO01000004.1"/>
</dbReference>
<keyword evidence="2" id="KW-1185">Reference proteome</keyword>